<dbReference type="AlphaFoldDB" id="A0A518HPC3"/>
<gene>
    <name evidence="1" type="ORF">Enr13x_25440</name>
</gene>
<reference evidence="1 2" key="1">
    <citation type="submission" date="2019-03" db="EMBL/GenBank/DDBJ databases">
        <title>Deep-cultivation of Planctomycetes and their phenomic and genomic characterization uncovers novel biology.</title>
        <authorList>
            <person name="Wiegand S."/>
            <person name="Jogler M."/>
            <person name="Boedeker C."/>
            <person name="Pinto D."/>
            <person name="Vollmers J."/>
            <person name="Rivas-Marin E."/>
            <person name="Kohn T."/>
            <person name="Peeters S.H."/>
            <person name="Heuer A."/>
            <person name="Rast P."/>
            <person name="Oberbeckmann S."/>
            <person name="Bunk B."/>
            <person name="Jeske O."/>
            <person name="Meyerdierks A."/>
            <person name="Storesund J.E."/>
            <person name="Kallscheuer N."/>
            <person name="Luecker S."/>
            <person name="Lage O.M."/>
            <person name="Pohl T."/>
            <person name="Merkel B.J."/>
            <person name="Hornburger P."/>
            <person name="Mueller R.-W."/>
            <person name="Bruemmer F."/>
            <person name="Labrenz M."/>
            <person name="Spormann A.M."/>
            <person name="Op den Camp H."/>
            <person name="Overmann J."/>
            <person name="Amann R."/>
            <person name="Jetten M.S.M."/>
            <person name="Mascher T."/>
            <person name="Medema M.H."/>
            <person name="Devos D.P."/>
            <person name="Kaster A.-K."/>
            <person name="Ovreas L."/>
            <person name="Rohde M."/>
            <person name="Galperin M.Y."/>
            <person name="Jogler C."/>
        </authorList>
    </citation>
    <scope>NUCLEOTIDE SEQUENCE [LARGE SCALE GENOMIC DNA]</scope>
    <source>
        <strain evidence="1 2">Enr13</strain>
    </source>
</reference>
<accession>A0A518HPC3</accession>
<organism evidence="1 2">
    <name type="scientific">Stieleria neptunia</name>
    <dbReference type="NCBI Taxonomy" id="2527979"/>
    <lineage>
        <taxon>Bacteria</taxon>
        <taxon>Pseudomonadati</taxon>
        <taxon>Planctomycetota</taxon>
        <taxon>Planctomycetia</taxon>
        <taxon>Pirellulales</taxon>
        <taxon>Pirellulaceae</taxon>
        <taxon>Stieleria</taxon>
    </lineage>
</organism>
<dbReference type="Proteomes" id="UP000319004">
    <property type="component" value="Chromosome"/>
</dbReference>
<keyword evidence="2" id="KW-1185">Reference proteome</keyword>
<name>A0A518HPC3_9BACT</name>
<proteinExistence type="predicted"/>
<dbReference type="EMBL" id="CP037423">
    <property type="protein sequence ID" value="QDV42694.1"/>
    <property type="molecule type" value="Genomic_DNA"/>
</dbReference>
<sequence length="71" mass="8012">MRVRQAQVLTTQHFRPIGPVTVKRNGRRIIEFTGRGSAFVGDRKQQVSGQIPGLSRVLCVTDKCCLFLLDR</sequence>
<protein>
    <submittedName>
        <fullName evidence="1">Uncharacterized protein</fullName>
    </submittedName>
</protein>
<evidence type="ECO:0000313" key="2">
    <source>
        <dbReference type="Proteomes" id="UP000319004"/>
    </source>
</evidence>
<evidence type="ECO:0000313" key="1">
    <source>
        <dbReference type="EMBL" id="QDV42694.1"/>
    </source>
</evidence>
<dbReference type="KEGG" id="snep:Enr13x_25440"/>